<protein>
    <submittedName>
        <fullName evidence="8">Translocation/assembly module TamB domain-containing protein</fullName>
    </submittedName>
</protein>
<dbReference type="EMBL" id="JAQQPZ010000001">
    <property type="protein sequence ID" value="MDD8057699.1"/>
    <property type="molecule type" value="Genomic_DNA"/>
</dbReference>
<dbReference type="RefSeq" id="WP_238105591.1">
    <property type="nucleotide sequence ID" value="NZ_JAQQPZ010000001.1"/>
</dbReference>
<proteinExistence type="predicted"/>
<dbReference type="PANTHER" id="PTHR36985:SF1">
    <property type="entry name" value="TRANSLOCATION AND ASSEMBLY MODULE SUBUNIT TAMB"/>
    <property type="match status" value="1"/>
</dbReference>
<keyword evidence="4 6" id="KW-0472">Membrane</keyword>
<dbReference type="PANTHER" id="PTHR36985">
    <property type="entry name" value="TRANSLOCATION AND ASSEMBLY MODULE SUBUNIT TAMB"/>
    <property type="match status" value="1"/>
</dbReference>
<sequence length="1289" mass="141411">MIDKTTPQTPPVDDNTQTTTKQKHAPLSLQAKIWRFIKLYTRILIYVPLILLMLIAVLIGTPFGSKVTVVLVNQFVSDISAHYQSGTLNSDLTLDHLSWTMPGISVDAQDVELNWIPTCLINSQVCVSNLSASKLKVDIVTDDIPHSTPSHGEAIEPEQTSHQELLLPITISLNKAQFKQVDVTVNKMIFHADELATEAIWNESGLQIDHLSSLGLMVNIPTTPTSTQQNLADDLNENDWPLANLPQIYMPFPLKVKQLEATQSELIIGERVDHFSLIRLGANFRAFQLGISQLDIAHDYGDVTVIGDIAFEQNYPLTLKLQANIKEVDELPGLTNHSLRLELTQDLSQLNINAIAKGDNRFNLAATVDLTSAQLAYQLELSDTYIQWPMLQPQYITQIKHLSSQGDLHDQIAKLQGQLTTPYHPNLDIVADIDNRNKTLKVNQLSVKSIAGNIDLDGQLSYKNDLNWQVNVITNDIQLQHIDYLSQYSPMTSLFSGHFTHQGMVNKNNWQVAIEQADLSGRLNGYPLNLQGNITLNQALAINADNLQAHALGAHLIVNGTADTIWDIDAELNVPDLRQWLKGGRGSIYAKVDVSGNSANPIVDVDAQINKLSYHGSKIDNVSLVANYQPYEQHRYSIDIKNSLLFWNNYKLSELTLRSEGDQHQQQTTLSTLGDIVINSQLASTSDLDKQRFEGVLTQFNIANALGIWQQNTPITINWDQSKQIGKLSGFCLVHPHNRLCLVNDINLGHTGQANINFSGNPGQLFAPILSKKITWDGQAALTSEIHWAKGKKPTADLQFTLMPGNITLTRAKTKPVSIDYQQLLLHASLDEKQVNSSLSFNSSGIANWQSQLSVNITPDRTLQGNIDINALNLAPFGEFFPRLATLEGLLSSRLTLNGSLMEPRVSGNIKLNDGAFALSSNPTLIDKLYLSLALEGQQGQLSGQWHMGDGEVSTQGTLAWPQGQFSGDINIKGSNLAVIQPPMAILSVSPDINMTFDQKLFAVKGQINVPSGQIKIVPLAEGGIAVSNDVVFNDSISEQTVKTSPYAITADVNVNVGKNLTVDGMGLKGKLSGNLLLQQQAFKPPMLFGDVKINNGSYKFMGQTLTIDTGEVQFVGPISVPNLNIEATRDIKDEDITAGVRVTGTPMRPVVTLFSSPVKEQAEVLSYILTGKGFTSTSNEQSNSLMMGAALSLGAQFDGGAMNSIGSTATGLIEKFGFSNVQLDTNDDGKVAVSGYIGEDLMIKYGVGVFNPGYEMTVRYYLLSQLYLESVSSTLSQSLDIYYSFEID</sequence>
<feature type="region of interest" description="Disordered" evidence="5">
    <location>
        <begin position="1"/>
        <end position="21"/>
    </location>
</feature>
<dbReference type="InterPro" id="IPR007452">
    <property type="entry name" value="TamB_C"/>
</dbReference>
<accession>A0ABT5TGF5</accession>
<evidence type="ECO:0000256" key="4">
    <source>
        <dbReference type="ARBA" id="ARBA00023136"/>
    </source>
</evidence>
<dbReference type="Pfam" id="PF04357">
    <property type="entry name" value="TamB"/>
    <property type="match status" value="1"/>
</dbReference>
<evidence type="ECO:0000259" key="7">
    <source>
        <dbReference type="Pfam" id="PF04357"/>
    </source>
</evidence>
<keyword evidence="3 6" id="KW-1133">Transmembrane helix</keyword>
<evidence type="ECO:0000256" key="5">
    <source>
        <dbReference type="SAM" id="MobiDB-lite"/>
    </source>
</evidence>
<keyword evidence="2 6" id="KW-0812">Transmembrane</keyword>
<dbReference type="Proteomes" id="UP001213691">
    <property type="component" value="Unassembled WGS sequence"/>
</dbReference>
<feature type="transmembrane region" description="Helical" evidence="6">
    <location>
        <begin position="43"/>
        <end position="64"/>
    </location>
</feature>
<evidence type="ECO:0000256" key="1">
    <source>
        <dbReference type="ARBA" id="ARBA00004167"/>
    </source>
</evidence>
<comment type="subcellular location">
    <subcellularLocation>
        <location evidence="1">Membrane</location>
        <topology evidence="1">Single-pass membrane protein</topology>
    </subcellularLocation>
</comment>
<keyword evidence="9" id="KW-1185">Reference proteome</keyword>
<evidence type="ECO:0000313" key="8">
    <source>
        <dbReference type="EMBL" id="MDD8057699.1"/>
    </source>
</evidence>
<name>A0ABT5TGF5_9GAMM</name>
<organism evidence="8 9">
    <name type="scientific">Shewanella metallivivens</name>
    <dbReference type="NCBI Taxonomy" id="2872342"/>
    <lineage>
        <taxon>Bacteria</taxon>
        <taxon>Pseudomonadati</taxon>
        <taxon>Pseudomonadota</taxon>
        <taxon>Gammaproteobacteria</taxon>
        <taxon>Alteromonadales</taxon>
        <taxon>Shewanellaceae</taxon>
        <taxon>Shewanella</taxon>
    </lineage>
</organism>
<gene>
    <name evidence="8" type="ORF">PQR79_00900</name>
</gene>
<evidence type="ECO:0000256" key="3">
    <source>
        <dbReference type="ARBA" id="ARBA00022989"/>
    </source>
</evidence>
<feature type="domain" description="Translocation and assembly module TamB C-terminal" evidence="7">
    <location>
        <begin position="949"/>
        <end position="1287"/>
    </location>
</feature>
<evidence type="ECO:0000256" key="2">
    <source>
        <dbReference type="ARBA" id="ARBA00022692"/>
    </source>
</evidence>
<evidence type="ECO:0000313" key="9">
    <source>
        <dbReference type="Proteomes" id="UP001213691"/>
    </source>
</evidence>
<comment type="caution">
    <text evidence="8">The sequence shown here is derived from an EMBL/GenBank/DDBJ whole genome shotgun (WGS) entry which is preliminary data.</text>
</comment>
<evidence type="ECO:0000256" key="6">
    <source>
        <dbReference type="SAM" id="Phobius"/>
    </source>
</evidence>
<reference evidence="8 9" key="1">
    <citation type="submission" date="2023-02" db="EMBL/GenBank/DDBJ databases">
        <title>Genome sequence of Shewanella metallivivens ER-Te-42B-Light, sp. nov., enriched from sulfide tube worms (Riftia pachyptila) isolated from Explorer Ridge in the Pacific Ocean.</title>
        <authorList>
            <person name="Maltman C."/>
            <person name="Kuzyk S.B."/>
            <person name="Kyndt J.A."/>
            <person name="Yurkov V."/>
        </authorList>
    </citation>
    <scope>NUCLEOTIDE SEQUENCE [LARGE SCALE GENOMIC DNA]</scope>
    <source>
        <strain evidence="8 9">ER-Te-42B-Light</strain>
    </source>
</reference>